<dbReference type="PROSITE" id="PS01156">
    <property type="entry name" value="TONB_DEPENDENT_REC_2"/>
    <property type="match status" value="1"/>
</dbReference>
<accession>A0A446CCS2</accession>
<keyword evidence="5" id="KW-0410">Iron transport</keyword>
<dbReference type="AlphaFoldDB" id="A0A446CCS2"/>
<evidence type="ECO:0000313" key="20">
    <source>
        <dbReference type="EMBL" id="SSW65645.1"/>
    </source>
</evidence>
<dbReference type="EMBL" id="UFQB01000007">
    <property type="protein sequence ID" value="SSW65645.1"/>
    <property type="molecule type" value="Genomic_DNA"/>
</dbReference>
<evidence type="ECO:0000256" key="7">
    <source>
        <dbReference type="ARBA" id="ARBA00022729"/>
    </source>
</evidence>
<evidence type="ECO:0000256" key="17">
    <source>
        <dbReference type="SAM" id="SignalP"/>
    </source>
</evidence>
<evidence type="ECO:0000256" key="9">
    <source>
        <dbReference type="ARBA" id="ARBA00023065"/>
    </source>
</evidence>
<keyword evidence="21" id="KW-1185">Reference proteome</keyword>
<keyword evidence="13 14" id="KW-0998">Cell outer membrane</keyword>
<keyword evidence="3 14" id="KW-0813">Transport</keyword>
<sequence length="728" mass="79687">MVRFASTRKCRARKQARFSVAPCAIALTLGIVHSAGAHAQSTPASAGPAPDSQGVAQLPAVTVNATAVDDTLEHLSAPVNTGALGNRSQLETPFSTTVVTAADIEERQVNKLGDVFALDASVTDNSASYGAWASYLSVRGLPLDWQNSYRIDGKPFLSYVTTLPYEHFEQIDLLKGASGFMYGFGSPGGLINYVTKKPTDEPVRTIELGYVSKGLLREHVDLGGRVGEEGRFGYRLNATHDEGNTYNGGSLYQDSVSLALDARLTDRLTWDFQSIYQDRKAIRQEPTLYAGMMAGSELPSPVRNDNGLMVGEGPYADNKFRFYSTGLKYQLSDNWTVRTDYSYSSTRTRRNESVLFLQNQAGDYDDYRSDYGEAYAYNQWQGMVEGRFATGPLKHQVVAGASWQKQKNDYSSNGVYQLQGTGNLRSQNTNTYYSEGSLDLYRAAEITQKALFLSDTIDLTGGWSVLGGLRYTNYEQVGFDATGARASSYDKNGVLTPTLALMYNITPQTMAYASYIESLEPGSSVGNTYANFGELLDPLKSKQYELGIKTNQDGWAATAALFRIEKKAEYANAANELVQDGKSIYQGLELGASTRIATNWNVGGSLMFLDTEYKKGSNFTGNRVAGAPKFVAAAQVAYAVPQLPGLKLRADVKYTGSTMLGASNKVEVADYAIVNIGATYDTRIYGYETTFRAGINNLADKRYWLYQSSDYVKAGDPRTYSLSASLKF</sequence>
<evidence type="ECO:0000256" key="4">
    <source>
        <dbReference type="ARBA" id="ARBA00022452"/>
    </source>
</evidence>
<comment type="subcellular location">
    <subcellularLocation>
        <location evidence="1 14">Cell outer membrane</location>
        <topology evidence="1 14">Multi-pass membrane protein</topology>
    </subcellularLocation>
</comment>
<dbReference type="GO" id="GO:0038023">
    <property type="term" value="F:signaling receptor activity"/>
    <property type="evidence" value="ECO:0007669"/>
    <property type="project" value="InterPro"/>
</dbReference>
<feature type="domain" description="TonB-dependent receptor plug" evidence="19">
    <location>
        <begin position="89"/>
        <end position="189"/>
    </location>
</feature>
<comment type="similarity">
    <text evidence="2 14 16">Belongs to the TonB-dependent receptor family.</text>
</comment>
<evidence type="ECO:0000256" key="5">
    <source>
        <dbReference type="ARBA" id="ARBA00022496"/>
    </source>
</evidence>
<evidence type="ECO:0000256" key="2">
    <source>
        <dbReference type="ARBA" id="ARBA00009810"/>
    </source>
</evidence>
<dbReference type="NCBIfam" id="TIGR01783">
    <property type="entry name" value="TonB-siderophor"/>
    <property type="match status" value="1"/>
</dbReference>
<dbReference type="Gene3D" id="2.40.170.20">
    <property type="entry name" value="TonB-dependent receptor, beta-barrel domain"/>
    <property type="match status" value="1"/>
</dbReference>
<evidence type="ECO:0000256" key="8">
    <source>
        <dbReference type="ARBA" id="ARBA00023004"/>
    </source>
</evidence>
<dbReference type="PROSITE" id="PS52016">
    <property type="entry name" value="TONB_DEPENDENT_REC_3"/>
    <property type="match status" value="1"/>
</dbReference>
<evidence type="ECO:0000259" key="18">
    <source>
        <dbReference type="Pfam" id="PF00593"/>
    </source>
</evidence>
<dbReference type="CDD" id="cd01347">
    <property type="entry name" value="ligand_gated_channel"/>
    <property type="match status" value="1"/>
</dbReference>
<dbReference type="InterPro" id="IPR000531">
    <property type="entry name" value="Beta-barrel_TonB"/>
</dbReference>
<evidence type="ECO:0000256" key="16">
    <source>
        <dbReference type="RuleBase" id="RU003357"/>
    </source>
</evidence>
<keyword evidence="8" id="KW-0408">Iron</keyword>
<keyword evidence="11 14" id="KW-0472">Membrane</keyword>
<dbReference type="InterPro" id="IPR010917">
    <property type="entry name" value="TonB_rcpt_CS"/>
</dbReference>
<evidence type="ECO:0000256" key="11">
    <source>
        <dbReference type="ARBA" id="ARBA00023136"/>
    </source>
</evidence>
<keyword evidence="9" id="KW-0406">Ion transport</keyword>
<feature type="domain" description="TonB-dependent receptor-like beta-barrel" evidence="18">
    <location>
        <begin position="304"/>
        <end position="698"/>
    </location>
</feature>
<evidence type="ECO:0000256" key="13">
    <source>
        <dbReference type="ARBA" id="ARBA00023237"/>
    </source>
</evidence>
<evidence type="ECO:0000256" key="15">
    <source>
        <dbReference type="PROSITE-ProRule" id="PRU10144"/>
    </source>
</evidence>
<evidence type="ECO:0000256" key="14">
    <source>
        <dbReference type="PROSITE-ProRule" id="PRU01360"/>
    </source>
</evidence>
<dbReference type="OrthoDB" id="5346107at2"/>
<dbReference type="SUPFAM" id="SSF56935">
    <property type="entry name" value="Porins"/>
    <property type="match status" value="1"/>
</dbReference>
<reference evidence="20 21" key="1">
    <citation type="submission" date="2018-07" db="EMBL/GenBank/DDBJ databases">
        <authorList>
            <person name="Peeters C."/>
        </authorList>
    </citation>
    <scope>NUCLEOTIDE SEQUENCE [LARGE SCALE GENOMIC DNA]</scope>
    <source>
        <strain evidence="20 21">LMG 3411</strain>
    </source>
</reference>
<proteinExistence type="inferred from homology"/>
<keyword evidence="7 17" id="KW-0732">Signal</keyword>
<evidence type="ECO:0000256" key="3">
    <source>
        <dbReference type="ARBA" id="ARBA00022448"/>
    </source>
</evidence>
<gene>
    <name evidence="20" type="primary">fcuA_2</name>
    <name evidence="20" type="ORF">AGI3411_02123</name>
</gene>
<dbReference type="InterPro" id="IPR037066">
    <property type="entry name" value="Plug_dom_sf"/>
</dbReference>
<feature type="signal peptide" evidence="17">
    <location>
        <begin position="1"/>
        <end position="39"/>
    </location>
</feature>
<dbReference type="PANTHER" id="PTHR32552:SF82">
    <property type="entry name" value="FCUA PROTEIN"/>
    <property type="match status" value="1"/>
</dbReference>
<dbReference type="Pfam" id="PF00593">
    <property type="entry name" value="TonB_dep_Rec_b-barrel"/>
    <property type="match status" value="1"/>
</dbReference>
<keyword evidence="4 14" id="KW-1134">Transmembrane beta strand</keyword>
<dbReference type="InterPro" id="IPR010105">
    <property type="entry name" value="TonB_sidphr_rcpt"/>
</dbReference>
<dbReference type="InterPro" id="IPR039426">
    <property type="entry name" value="TonB-dep_rcpt-like"/>
</dbReference>
<dbReference type="GO" id="GO:0015344">
    <property type="term" value="F:siderophore uptake transmembrane transporter activity"/>
    <property type="evidence" value="ECO:0007669"/>
    <property type="project" value="TreeGrafter"/>
</dbReference>
<dbReference type="GO" id="GO:0009279">
    <property type="term" value="C:cell outer membrane"/>
    <property type="evidence" value="ECO:0007669"/>
    <property type="project" value="UniProtKB-SubCell"/>
</dbReference>
<evidence type="ECO:0000256" key="10">
    <source>
        <dbReference type="ARBA" id="ARBA00023077"/>
    </source>
</evidence>
<evidence type="ECO:0000313" key="21">
    <source>
        <dbReference type="Proteomes" id="UP000289184"/>
    </source>
</evidence>
<evidence type="ECO:0000256" key="1">
    <source>
        <dbReference type="ARBA" id="ARBA00004571"/>
    </source>
</evidence>
<feature type="chain" id="PRO_5019509769" evidence="17">
    <location>
        <begin position="40"/>
        <end position="728"/>
    </location>
</feature>
<name>A0A446CCS2_9BURK</name>
<evidence type="ECO:0000256" key="6">
    <source>
        <dbReference type="ARBA" id="ARBA00022692"/>
    </source>
</evidence>
<dbReference type="GO" id="GO:0015891">
    <property type="term" value="P:siderophore transport"/>
    <property type="evidence" value="ECO:0007669"/>
    <property type="project" value="InterPro"/>
</dbReference>
<dbReference type="InterPro" id="IPR036942">
    <property type="entry name" value="Beta-barrel_TonB_sf"/>
</dbReference>
<feature type="short sequence motif" description="TonB C-terminal box" evidence="15">
    <location>
        <begin position="711"/>
        <end position="728"/>
    </location>
</feature>
<evidence type="ECO:0000256" key="12">
    <source>
        <dbReference type="ARBA" id="ARBA00023170"/>
    </source>
</evidence>
<keyword evidence="10 16" id="KW-0798">TonB box</keyword>
<dbReference type="Gene3D" id="2.170.130.10">
    <property type="entry name" value="TonB-dependent receptor, plug domain"/>
    <property type="match status" value="1"/>
</dbReference>
<dbReference type="PANTHER" id="PTHR32552">
    <property type="entry name" value="FERRICHROME IRON RECEPTOR-RELATED"/>
    <property type="match status" value="1"/>
</dbReference>
<dbReference type="Pfam" id="PF07715">
    <property type="entry name" value="Plug"/>
    <property type="match status" value="1"/>
</dbReference>
<dbReference type="Proteomes" id="UP000289184">
    <property type="component" value="Unassembled WGS sequence"/>
</dbReference>
<keyword evidence="6 14" id="KW-0812">Transmembrane</keyword>
<dbReference type="InterPro" id="IPR012910">
    <property type="entry name" value="Plug_dom"/>
</dbReference>
<protein>
    <submittedName>
        <fullName evidence="20">Ferrichrome receptor FcuA</fullName>
    </submittedName>
</protein>
<keyword evidence="12 20" id="KW-0675">Receptor</keyword>
<evidence type="ECO:0000259" key="19">
    <source>
        <dbReference type="Pfam" id="PF07715"/>
    </source>
</evidence>
<organism evidence="20 21">
    <name type="scientific">Achromobacter agilis</name>
    <dbReference type="NCBI Taxonomy" id="1353888"/>
    <lineage>
        <taxon>Bacteria</taxon>
        <taxon>Pseudomonadati</taxon>
        <taxon>Pseudomonadota</taxon>
        <taxon>Betaproteobacteria</taxon>
        <taxon>Burkholderiales</taxon>
        <taxon>Alcaligenaceae</taxon>
        <taxon>Achromobacter</taxon>
    </lineage>
</organism>